<dbReference type="EMBL" id="WKPR01000011">
    <property type="protein sequence ID" value="MSB20232.1"/>
    <property type="molecule type" value="Genomic_DNA"/>
</dbReference>
<evidence type="ECO:0000313" key="5">
    <source>
        <dbReference type="EMBL" id="MDB7935575.1"/>
    </source>
</evidence>
<dbReference type="Proteomes" id="UP001211173">
    <property type="component" value="Unassembled WGS sequence"/>
</dbReference>
<evidence type="ECO:0000313" key="10">
    <source>
        <dbReference type="Proteomes" id="UP000434475"/>
    </source>
</evidence>
<reference evidence="5" key="3">
    <citation type="submission" date="2023-01" db="EMBL/GenBank/DDBJ databases">
        <title>Human gut microbiome strain richness.</title>
        <authorList>
            <person name="Chen-Liaw A."/>
        </authorList>
    </citation>
    <scope>NUCLEOTIDE SEQUENCE</scope>
    <source>
        <strain evidence="5">1001287st1_F4_1001285I_161205</strain>
    </source>
</reference>
<dbReference type="EMBL" id="CYZT01000086">
    <property type="protein sequence ID" value="CUO40781.1"/>
    <property type="molecule type" value="Genomic_DNA"/>
</dbReference>
<feature type="compositionally biased region" description="Basic and acidic residues" evidence="1">
    <location>
        <begin position="1"/>
        <end position="16"/>
    </location>
</feature>
<dbReference type="Proteomes" id="UP000095746">
    <property type="component" value="Unassembled WGS sequence"/>
</dbReference>
<evidence type="ECO:0000313" key="4">
    <source>
        <dbReference type="EMBL" id="CUO40781.1"/>
    </source>
</evidence>
<dbReference type="EMBL" id="WKPO01000069">
    <property type="protein sequence ID" value="MSB51276.1"/>
    <property type="molecule type" value="Genomic_DNA"/>
</dbReference>
<gene>
    <name evidence="4" type="ORF">ERS852411_01488</name>
    <name evidence="7" type="ORF">GKE90_21760</name>
    <name evidence="6" type="ORF">GKE97_11945</name>
    <name evidence="5" type="ORF">PNE06_21035</name>
</gene>
<keyword evidence="2" id="KW-0812">Transmembrane</keyword>
<dbReference type="Pfam" id="PF14285">
    <property type="entry name" value="DUF4367"/>
    <property type="match status" value="1"/>
</dbReference>
<keyword evidence="2" id="KW-1133">Transmembrane helix</keyword>
<name>A0A174ETD3_FLAPL</name>
<feature type="region of interest" description="Disordered" evidence="1">
    <location>
        <begin position="1"/>
        <end position="28"/>
    </location>
</feature>
<evidence type="ECO:0000313" key="7">
    <source>
        <dbReference type="EMBL" id="MSB51276.1"/>
    </source>
</evidence>
<evidence type="ECO:0000256" key="2">
    <source>
        <dbReference type="SAM" id="Phobius"/>
    </source>
</evidence>
<dbReference type="RefSeq" id="WP_009259697.1">
    <property type="nucleotide sequence ID" value="NZ_BAABXT010000001.1"/>
</dbReference>
<dbReference type="AlphaFoldDB" id="A0A174ETD3"/>
<reference evidence="4 8" key="1">
    <citation type="submission" date="2015-09" db="EMBL/GenBank/DDBJ databases">
        <authorList>
            <consortium name="Pathogen Informatics"/>
        </authorList>
    </citation>
    <scope>NUCLEOTIDE SEQUENCE [LARGE SCALE GENOMIC DNA]</scope>
    <source>
        <strain evidence="4 8">2789STDY5608854</strain>
    </source>
</reference>
<reference evidence="9 10" key="2">
    <citation type="journal article" date="2019" name="Nat. Med.">
        <title>A library of human gut bacterial isolates paired with longitudinal multiomics data enables mechanistic microbiome research.</title>
        <authorList>
            <person name="Poyet M."/>
            <person name="Groussin M."/>
            <person name="Gibbons S.M."/>
            <person name="Avila-Pacheco J."/>
            <person name="Jiang X."/>
            <person name="Kearney S.M."/>
            <person name="Perrotta A.R."/>
            <person name="Berdy B."/>
            <person name="Zhao S."/>
            <person name="Lieberman T.D."/>
            <person name="Swanson P.K."/>
            <person name="Smith M."/>
            <person name="Roesemann S."/>
            <person name="Alexander J.E."/>
            <person name="Rich S.A."/>
            <person name="Livny J."/>
            <person name="Vlamakis H."/>
            <person name="Clish C."/>
            <person name="Bullock K."/>
            <person name="Deik A."/>
            <person name="Scott J."/>
            <person name="Pierce K.A."/>
            <person name="Xavier R.J."/>
            <person name="Alm E.J."/>
        </authorList>
    </citation>
    <scope>NUCLEOTIDE SEQUENCE [LARGE SCALE GENOMIC DNA]</scope>
    <source>
        <strain evidence="6 10">BIOML-A2</strain>
        <strain evidence="7 9">BIOML-A5</strain>
    </source>
</reference>
<evidence type="ECO:0000256" key="1">
    <source>
        <dbReference type="SAM" id="MobiDB-lite"/>
    </source>
</evidence>
<evidence type="ECO:0000259" key="3">
    <source>
        <dbReference type="Pfam" id="PF14285"/>
    </source>
</evidence>
<keyword evidence="2" id="KW-0472">Membrane</keyword>
<feature type="domain" description="DUF4367" evidence="3">
    <location>
        <begin position="195"/>
        <end position="302"/>
    </location>
</feature>
<accession>A0A174ETD3</accession>
<feature type="transmembrane region" description="Helical" evidence="2">
    <location>
        <begin position="112"/>
        <end position="131"/>
    </location>
</feature>
<evidence type="ECO:0000313" key="9">
    <source>
        <dbReference type="Proteomes" id="UP000429811"/>
    </source>
</evidence>
<protein>
    <submittedName>
        <fullName evidence="5">DUF4367 domain-containing protein</fullName>
    </submittedName>
</protein>
<evidence type="ECO:0000313" key="6">
    <source>
        <dbReference type="EMBL" id="MSB20232.1"/>
    </source>
</evidence>
<dbReference type="InterPro" id="IPR025377">
    <property type="entry name" value="DUF4367"/>
</dbReference>
<dbReference type="Proteomes" id="UP000429811">
    <property type="component" value="Unassembled WGS sequence"/>
</dbReference>
<dbReference type="Proteomes" id="UP000434475">
    <property type="component" value="Unassembled WGS sequence"/>
</dbReference>
<organism evidence="4 8">
    <name type="scientific">Flavonifractor plautii</name>
    <name type="common">Fusobacterium plautii</name>
    <dbReference type="NCBI Taxonomy" id="292800"/>
    <lineage>
        <taxon>Bacteria</taxon>
        <taxon>Bacillati</taxon>
        <taxon>Bacillota</taxon>
        <taxon>Clostridia</taxon>
        <taxon>Eubacteriales</taxon>
        <taxon>Oscillospiraceae</taxon>
        <taxon>Flavonifractor</taxon>
    </lineage>
</organism>
<dbReference type="EMBL" id="JAQLWV010000048">
    <property type="protein sequence ID" value="MDB7935575.1"/>
    <property type="molecule type" value="Genomic_DNA"/>
</dbReference>
<proteinExistence type="predicted"/>
<sequence length="304" mass="34007">MPEKKRTPHRLREEMRGVSQSKGHLHDKSAEELLTELEAKLDSMTDQTYDEDLVDAYLEALDEKAPLPKQFDVESSWNQFRSKHSILFDADDILPNPKHSRSFSHKFRFRKAIPQLVAAAAIVGVLGMFGAQAAGIDVFGALGRWTEETFHFVAPKASAAPTYHTVSNGDGFYELEQYSTLQDAFDAYSISDPLAPSWIPEGYTLDYVEVSPSDTEIIFSASYSKEQNTLSFLYSYRKDGTFTSSTFEKDGSSVVEYIQNGITHYIMSNLSVQLSAWVNGNCECSITGPISEKEMIAIIDSIYA</sequence>
<evidence type="ECO:0000313" key="8">
    <source>
        <dbReference type="Proteomes" id="UP000095746"/>
    </source>
</evidence>